<gene>
    <name evidence="2" type="ORF">SEPMUDRAFT_152167</name>
</gene>
<dbReference type="Proteomes" id="UP000016931">
    <property type="component" value="Unassembled WGS sequence"/>
</dbReference>
<feature type="transmembrane region" description="Helical" evidence="1">
    <location>
        <begin position="49"/>
        <end position="71"/>
    </location>
</feature>
<evidence type="ECO:0000313" key="3">
    <source>
        <dbReference type="Proteomes" id="UP000016931"/>
    </source>
</evidence>
<dbReference type="AlphaFoldDB" id="M3C9M3"/>
<organism evidence="2 3">
    <name type="scientific">Sphaerulina musiva (strain SO2202)</name>
    <name type="common">Poplar stem canker fungus</name>
    <name type="synonym">Septoria musiva</name>
    <dbReference type="NCBI Taxonomy" id="692275"/>
    <lineage>
        <taxon>Eukaryota</taxon>
        <taxon>Fungi</taxon>
        <taxon>Dikarya</taxon>
        <taxon>Ascomycota</taxon>
        <taxon>Pezizomycotina</taxon>
        <taxon>Dothideomycetes</taxon>
        <taxon>Dothideomycetidae</taxon>
        <taxon>Mycosphaerellales</taxon>
        <taxon>Mycosphaerellaceae</taxon>
        <taxon>Sphaerulina</taxon>
    </lineage>
</organism>
<feature type="transmembrane region" description="Helical" evidence="1">
    <location>
        <begin position="91"/>
        <end position="116"/>
    </location>
</feature>
<keyword evidence="3" id="KW-1185">Reference proteome</keyword>
<dbReference type="GeneID" id="27904420"/>
<evidence type="ECO:0000313" key="2">
    <source>
        <dbReference type="EMBL" id="EMF08530.1"/>
    </source>
</evidence>
<accession>M3C9M3</accession>
<evidence type="ECO:0000256" key="1">
    <source>
        <dbReference type="SAM" id="Phobius"/>
    </source>
</evidence>
<dbReference type="HOGENOM" id="CLU_2028187_0_0_1"/>
<dbReference type="EMBL" id="KB456271">
    <property type="protein sequence ID" value="EMF08530.1"/>
    <property type="molecule type" value="Genomic_DNA"/>
</dbReference>
<name>M3C9M3_SPHMS</name>
<keyword evidence="1" id="KW-0812">Transmembrane</keyword>
<reference evidence="2 3" key="1">
    <citation type="journal article" date="2012" name="PLoS Pathog.">
        <title>Diverse lifestyles and strategies of plant pathogenesis encoded in the genomes of eighteen Dothideomycetes fungi.</title>
        <authorList>
            <person name="Ohm R.A."/>
            <person name="Feau N."/>
            <person name="Henrissat B."/>
            <person name="Schoch C.L."/>
            <person name="Horwitz B.A."/>
            <person name="Barry K.W."/>
            <person name="Condon B.J."/>
            <person name="Copeland A.C."/>
            <person name="Dhillon B."/>
            <person name="Glaser F."/>
            <person name="Hesse C.N."/>
            <person name="Kosti I."/>
            <person name="LaButti K."/>
            <person name="Lindquist E.A."/>
            <person name="Lucas S."/>
            <person name="Salamov A.A."/>
            <person name="Bradshaw R.E."/>
            <person name="Ciuffetti L."/>
            <person name="Hamelin R.C."/>
            <person name="Kema G.H.J."/>
            <person name="Lawrence C."/>
            <person name="Scott J.A."/>
            <person name="Spatafora J.W."/>
            <person name="Turgeon B.G."/>
            <person name="de Wit P.J.G.M."/>
            <person name="Zhong S."/>
            <person name="Goodwin S.B."/>
            <person name="Grigoriev I.V."/>
        </authorList>
    </citation>
    <scope>NUCLEOTIDE SEQUENCE [LARGE SCALE GENOMIC DNA]</scope>
    <source>
        <strain evidence="2 3">SO2202</strain>
    </source>
</reference>
<keyword evidence="1" id="KW-0472">Membrane</keyword>
<dbReference type="RefSeq" id="XP_016756651.1">
    <property type="nucleotide sequence ID" value="XM_016907283.1"/>
</dbReference>
<sequence>MHPVPWLIFVYPIVIEYQPWLLLSLTGYNHGRCVPLGQLAIEKGKSSESILFTSLFWLHSQAVLSLFPFSFPHYYNLLSLLDYCSICNENPTVVIFAPETIAMQASLITFLPFLLLDYQKFR</sequence>
<protein>
    <submittedName>
        <fullName evidence="2">Uncharacterized protein</fullName>
    </submittedName>
</protein>
<keyword evidence="1" id="KW-1133">Transmembrane helix</keyword>
<proteinExistence type="predicted"/>
<feature type="transmembrane region" description="Helical" evidence="1">
    <location>
        <begin position="6"/>
        <end position="28"/>
    </location>
</feature>